<dbReference type="Proteomes" id="UP000231602">
    <property type="component" value="Unassembled WGS sequence"/>
</dbReference>
<name>A0A2H0RDW1_9BACT</name>
<accession>A0A2H0RDW1</accession>
<organism evidence="2 3">
    <name type="scientific">Candidatus Wolfebacteria bacterium CG10_big_fil_rev_8_21_14_0_10_31_9</name>
    <dbReference type="NCBI Taxonomy" id="1975070"/>
    <lineage>
        <taxon>Bacteria</taxon>
        <taxon>Candidatus Wolfeibacteriota</taxon>
    </lineage>
</organism>
<sequence length="190" mass="22286">MRGKADINTKIGPTTKKILLLLAGGFNLSIAGRPDYYFRAINGISKEWKQINKRALYEAIRNLYKSKMVDYKENEDGTVSVVLTESGKTKTLQYNLDLIKIKKPVIWDKLWRLVIFDIPETQKQGRNSLALKLKDLGFIPIQRSVFIYPYECKNEIDFIIEIFNLKPYVRFMLVKETDIDLDLKHRFHLR</sequence>
<dbReference type="SUPFAM" id="SSF143430">
    <property type="entry name" value="TTP0101/SSO1404-like"/>
    <property type="match status" value="1"/>
</dbReference>
<dbReference type="Gene3D" id="3.30.70.2650">
    <property type="match status" value="1"/>
</dbReference>
<dbReference type="InterPro" id="IPR048846">
    <property type="entry name" value="PaaX-like_central"/>
</dbReference>
<dbReference type="Pfam" id="PF20803">
    <property type="entry name" value="PaaX_M"/>
    <property type="match status" value="1"/>
</dbReference>
<protein>
    <recommendedName>
        <fullName evidence="1">Transcriptional repressor PaaX-like central Cas2-like domain-containing protein</fullName>
    </recommendedName>
</protein>
<reference evidence="2 3" key="1">
    <citation type="submission" date="2017-09" db="EMBL/GenBank/DDBJ databases">
        <title>Depth-based differentiation of microbial function through sediment-hosted aquifers and enrichment of novel symbionts in the deep terrestrial subsurface.</title>
        <authorList>
            <person name="Probst A.J."/>
            <person name="Ladd B."/>
            <person name="Jarett J.K."/>
            <person name="Geller-Mcgrath D.E."/>
            <person name="Sieber C.M."/>
            <person name="Emerson J.B."/>
            <person name="Anantharaman K."/>
            <person name="Thomas B.C."/>
            <person name="Malmstrom R."/>
            <person name="Stieglmeier M."/>
            <person name="Klingl A."/>
            <person name="Woyke T."/>
            <person name="Ryan C.M."/>
            <person name="Banfield J.F."/>
        </authorList>
    </citation>
    <scope>NUCLEOTIDE SEQUENCE [LARGE SCALE GENOMIC DNA]</scope>
    <source>
        <strain evidence="2">CG10_big_fil_rev_8_21_14_0_10_31_9</strain>
    </source>
</reference>
<feature type="domain" description="Transcriptional repressor PaaX-like central Cas2-like" evidence="1">
    <location>
        <begin position="107"/>
        <end position="175"/>
    </location>
</feature>
<dbReference type="EMBL" id="PCXV01000036">
    <property type="protein sequence ID" value="PIR43995.1"/>
    <property type="molecule type" value="Genomic_DNA"/>
</dbReference>
<evidence type="ECO:0000313" key="3">
    <source>
        <dbReference type="Proteomes" id="UP000231602"/>
    </source>
</evidence>
<proteinExistence type="predicted"/>
<gene>
    <name evidence="2" type="ORF">COV23_02260</name>
</gene>
<comment type="caution">
    <text evidence="2">The sequence shown here is derived from an EMBL/GenBank/DDBJ whole genome shotgun (WGS) entry which is preliminary data.</text>
</comment>
<dbReference type="AlphaFoldDB" id="A0A2H0RDW1"/>
<evidence type="ECO:0000259" key="1">
    <source>
        <dbReference type="Pfam" id="PF20803"/>
    </source>
</evidence>
<evidence type="ECO:0000313" key="2">
    <source>
        <dbReference type="EMBL" id="PIR43995.1"/>
    </source>
</evidence>